<evidence type="ECO:0000313" key="9">
    <source>
        <dbReference type="EMBL" id="TET58996.1"/>
    </source>
</evidence>
<evidence type="ECO:0000313" key="10">
    <source>
        <dbReference type="Proteomes" id="UP000319130"/>
    </source>
</evidence>
<organism evidence="9 10">
    <name type="scientific">Aerophobetes bacterium</name>
    <dbReference type="NCBI Taxonomy" id="2030807"/>
    <lineage>
        <taxon>Bacteria</taxon>
        <taxon>Candidatus Aerophobota</taxon>
    </lineage>
</organism>
<keyword evidence="4 7" id="KW-0812">Transmembrane</keyword>
<name>A0A523VW45_UNCAE</name>
<evidence type="ECO:0000259" key="8">
    <source>
        <dbReference type="PROSITE" id="PS50928"/>
    </source>
</evidence>
<dbReference type="Pfam" id="PF00528">
    <property type="entry name" value="BPD_transp_1"/>
    <property type="match status" value="1"/>
</dbReference>
<feature type="transmembrane region" description="Helical" evidence="7">
    <location>
        <begin position="102"/>
        <end position="124"/>
    </location>
</feature>
<evidence type="ECO:0000256" key="7">
    <source>
        <dbReference type="RuleBase" id="RU363032"/>
    </source>
</evidence>
<dbReference type="CDD" id="cd06261">
    <property type="entry name" value="TM_PBP2"/>
    <property type="match status" value="1"/>
</dbReference>
<dbReference type="Proteomes" id="UP000319130">
    <property type="component" value="Unassembled WGS sequence"/>
</dbReference>
<dbReference type="InterPro" id="IPR050809">
    <property type="entry name" value="UgpAE/MalFG_permease"/>
</dbReference>
<dbReference type="Gene3D" id="1.10.3720.10">
    <property type="entry name" value="MetI-like"/>
    <property type="match status" value="1"/>
</dbReference>
<dbReference type="AlphaFoldDB" id="A0A523VW45"/>
<accession>A0A523VW45</accession>
<sequence length="294" mass="33169">MRRKTVGYLFVLPILVLILVIFLYPLISTIRYSLYDIPFGVKQGPFVGLQNYRIIFSEPVFWQGLRNSVVWALGNLALQLTIPFGIAIVLNHRLKGIDLVRAIVLIPWIVPAVVVAICARWLLLPTMGPINYYLLKTGIVARRVNFLGSLGLAMPTLIALNSWKFFPFGTLLILAALQTIPAQLYEAARVDGANPWQCFTRITFPLVGRIVWFIGFLAFVWNFNIFDLIWLITQGGPGNTTQTLPVLIYRTAFKTFRPGEASSIAVIIMIFLATVGIIYFRLLSPKKEEKIIVQ</sequence>
<comment type="caution">
    <text evidence="9">The sequence shown here is derived from an EMBL/GenBank/DDBJ whole genome shotgun (WGS) entry which is preliminary data.</text>
</comment>
<dbReference type="PANTHER" id="PTHR43227:SF7">
    <property type="entry name" value="ARABINOOLIGOSACCHARIDES TRANSPORT SYSTEM PERMEASE PROTEIN ARAP"/>
    <property type="match status" value="1"/>
</dbReference>
<dbReference type="EMBL" id="SOIZ01000387">
    <property type="protein sequence ID" value="TET58996.1"/>
    <property type="molecule type" value="Genomic_DNA"/>
</dbReference>
<reference evidence="9 10" key="1">
    <citation type="submission" date="2019-03" db="EMBL/GenBank/DDBJ databases">
        <title>Metabolic potential of uncultured bacteria and archaea associated with petroleum seepage in deep-sea sediments.</title>
        <authorList>
            <person name="Dong X."/>
            <person name="Hubert C."/>
        </authorList>
    </citation>
    <scope>NUCLEOTIDE SEQUENCE [LARGE SCALE GENOMIC DNA]</scope>
    <source>
        <strain evidence="9">E29_bin52</strain>
    </source>
</reference>
<protein>
    <submittedName>
        <fullName evidence="9">Sugar ABC transporter permease</fullName>
    </submittedName>
</protein>
<keyword evidence="5 7" id="KW-1133">Transmembrane helix</keyword>
<feature type="transmembrane region" description="Helical" evidence="7">
    <location>
        <begin position="7"/>
        <end position="27"/>
    </location>
</feature>
<dbReference type="GO" id="GO:0055085">
    <property type="term" value="P:transmembrane transport"/>
    <property type="evidence" value="ECO:0007669"/>
    <property type="project" value="InterPro"/>
</dbReference>
<dbReference type="InterPro" id="IPR035906">
    <property type="entry name" value="MetI-like_sf"/>
</dbReference>
<evidence type="ECO:0000256" key="1">
    <source>
        <dbReference type="ARBA" id="ARBA00004651"/>
    </source>
</evidence>
<evidence type="ECO:0000256" key="2">
    <source>
        <dbReference type="ARBA" id="ARBA00022448"/>
    </source>
</evidence>
<evidence type="ECO:0000256" key="3">
    <source>
        <dbReference type="ARBA" id="ARBA00022475"/>
    </source>
</evidence>
<keyword evidence="2 7" id="KW-0813">Transport</keyword>
<keyword evidence="3" id="KW-1003">Cell membrane</keyword>
<dbReference type="InterPro" id="IPR000515">
    <property type="entry name" value="MetI-like"/>
</dbReference>
<dbReference type="PANTHER" id="PTHR43227">
    <property type="entry name" value="BLL4140 PROTEIN"/>
    <property type="match status" value="1"/>
</dbReference>
<proteinExistence type="inferred from homology"/>
<evidence type="ECO:0000256" key="6">
    <source>
        <dbReference type="ARBA" id="ARBA00023136"/>
    </source>
</evidence>
<comment type="similarity">
    <text evidence="7">Belongs to the binding-protein-dependent transport system permease family.</text>
</comment>
<feature type="transmembrane region" description="Helical" evidence="7">
    <location>
        <begin position="210"/>
        <end position="232"/>
    </location>
</feature>
<gene>
    <name evidence="9" type="ORF">E3J48_08400</name>
</gene>
<dbReference type="PROSITE" id="PS50928">
    <property type="entry name" value="ABC_TM1"/>
    <property type="match status" value="1"/>
</dbReference>
<feature type="transmembrane region" description="Helical" evidence="7">
    <location>
        <begin position="144"/>
        <end position="163"/>
    </location>
</feature>
<evidence type="ECO:0000256" key="4">
    <source>
        <dbReference type="ARBA" id="ARBA00022692"/>
    </source>
</evidence>
<feature type="transmembrane region" description="Helical" evidence="7">
    <location>
        <begin position="69"/>
        <end position="90"/>
    </location>
</feature>
<comment type="subcellular location">
    <subcellularLocation>
        <location evidence="1 7">Cell membrane</location>
        <topology evidence="1 7">Multi-pass membrane protein</topology>
    </subcellularLocation>
</comment>
<dbReference type="GO" id="GO:0005886">
    <property type="term" value="C:plasma membrane"/>
    <property type="evidence" value="ECO:0007669"/>
    <property type="project" value="UniProtKB-SubCell"/>
</dbReference>
<feature type="transmembrane region" description="Helical" evidence="7">
    <location>
        <begin position="261"/>
        <end position="280"/>
    </location>
</feature>
<feature type="domain" description="ABC transmembrane type-1" evidence="8">
    <location>
        <begin position="65"/>
        <end position="279"/>
    </location>
</feature>
<dbReference type="SUPFAM" id="SSF161098">
    <property type="entry name" value="MetI-like"/>
    <property type="match status" value="1"/>
</dbReference>
<evidence type="ECO:0000256" key="5">
    <source>
        <dbReference type="ARBA" id="ARBA00022989"/>
    </source>
</evidence>
<keyword evidence="6 7" id="KW-0472">Membrane</keyword>